<dbReference type="OrthoDB" id="6156427at2759"/>
<organism evidence="1 2">
    <name type="scientific">Araneus ventricosus</name>
    <name type="common">Orbweaver spider</name>
    <name type="synonym">Epeira ventricosa</name>
    <dbReference type="NCBI Taxonomy" id="182803"/>
    <lineage>
        <taxon>Eukaryota</taxon>
        <taxon>Metazoa</taxon>
        <taxon>Ecdysozoa</taxon>
        <taxon>Arthropoda</taxon>
        <taxon>Chelicerata</taxon>
        <taxon>Arachnida</taxon>
        <taxon>Araneae</taxon>
        <taxon>Araneomorphae</taxon>
        <taxon>Entelegynae</taxon>
        <taxon>Araneoidea</taxon>
        <taxon>Araneidae</taxon>
        <taxon>Araneus</taxon>
    </lineage>
</organism>
<protein>
    <submittedName>
        <fullName evidence="1">Uncharacterized protein</fullName>
    </submittedName>
</protein>
<dbReference type="AlphaFoldDB" id="A0A4Y2MUA1"/>
<reference evidence="1 2" key="1">
    <citation type="journal article" date="2019" name="Sci. Rep.">
        <title>Orb-weaving spider Araneus ventricosus genome elucidates the spidroin gene catalogue.</title>
        <authorList>
            <person name="Kono N."/>
            <person name="Nakamura H."/>
            <person name="Ohtoshi R."/>
            <person name="Moran D.A.P."/>
            <person name="Shinohara A."/>
            <person name="Yoshida Y."/>
            <person name="Fujiwara M."/>
            <person name="Mori M."/>
            <person name="Tomita M."/>
            <person name="Arakawa K."/>
        </authorList>
    </citation>
    <scope>NUCLEOTIDE SEQUENCE [LARGE SCALE GENOMIC DNA]</scope>
</reference>
<accession>A0A4Y2MUA1</accession>
<dbReference type="EMBL" id="BGPR01007749">
    <property type="protein sequence ID" value="GBN29206.1"/>
    <property type="molecule type" value="Genomic_DNA"/>
</dbReference>
<sequence>MSAIMSQDNFLSNDKNKQRLINMLCFKSQEEGFVVKQAEEYADHLIIQSSLEIEKGSPCVVIVGEDIDLWSKSSGE</sequence>
<proteinExistence type="predicted"/>
<name>A0A4Y2MUA1_ARAVE</name>
<feature type="non-terminal residue" evidence="1">
    <location>
        <position position="76"/>
    </location>
</feature>
<evidence type="ECO:0000313" key="1">
    <source>
        <dbReference type="EMBL" id="GBN29206.1"/>
    </source>
</evidence>
<gene>
    <name evidence="1" type="ORF">AVEN_205791_1</name>
</gene>
<keyword evidence="2" id="KW-1185">Reference proteome</keyword>
<dbReference type="Proteomes" id="UP000499080">
    <property type="component" value="Unassembled WGS sequence"/>
</dbReference>
<comment type="caution">
    <text evidence="1">The sequence shown here is derived from an EMBL/GenBank/DDBJ whole genome shotgun (WGS) entry which is preliminary data.</text>
</comment>
<evidence type="ECO:0000313" key="2">
    <source>
        <dbReference type="Proteomes" id="UP000499080"/>
    </source>
</evidence>